<gene>
    <name evidence="2" type="ORF">NMOB1V02_LOCUS11801</name>
</gene>
<dbReference type="Proteomes" id="UP000678499">
    <property type="component" value="Unassembled WGS sequence"/>
</dbReference>
<dbReference type="AlphaFoldDB" id="A0A7R9C0Q7"/>
<feature type="region of interest" description="Disordered" evidence="1">
    <location>
        <begin position="1"/>
        <end position="23"/>
    </location>
</feature>
<reference evidence="2" key="1">
    <citation type="submission" date="2020-11" db="EMBL/GenBank/DDBJ databases">
        <authorList>
            <person name="Tran Van P."/>
        </authorList>
    </citation>
    <scope>NUCLEOTIDE SEQUENCE</scope>
</reference>
<evidence type="ECO:0000313" key="3">
    <source>
        <dbReference type="Proteomes" id="UP000678499"/>
    </source>
</evidence>
<dbReference type="EMBL" id="OA889315">
    <property type="protein sequence ID" value="CAD7284194.1"/>
    <property type="molecule type" value="Genomic_DNA"/>
</dbReference>
<accession>A0A7R9C0Q7</accession>
<name>A0A7R9C0Q7_9CRUS</name>
<keyword evidence="3" id="KW-1185">Reference proteome</keyword>
<evidence type="ECO:0000313" key="2">
    <source>
        <dbReference type="EMBL" id="CAD7284194.1"/>
    </source>
</evidence>
<protein>
    <submittedName>
        <fullName evidence="2">Uncharacterized protein</fullName>
    </submittedName>
</protein>
<feature type="non-terminal residue" evidence="2">
    <location>
        <position position="23"/>
    </location>
</feature>
<dbReference type="EMBL" id="CAJPEX010007278">
    <property type="protein sequence ID" value="CAG0924346.1"/>
    <property type="molecule type" value="Genomic_DNA"/>
</dbReference>
<proteinExistence type="predicted"/>
<sequence>MAPTAFEPPRVDMMTPKLDHGDE</sequence>
<evidence type="ECO:0000256" key="1">
    <source>
        <dbReference type="SAM" id="MobiDB-lite"/>
    </source>
</evidence>
<organism evidence="2">
    <name type="scientific">Notodromas monacha</name>
    <dbReference type="NCBI Taxonomy" id="399045"/>
    <lineage>
        <taxon>Eukaryota</taxon>
        <taxon>Metazoa</taxon>
        <taxon>Ecdysozoa</taxon>
        <taxon>Arthropoda</taxon>
        <taxon>Crustacea</taxon>
        <taxon>Oligostraca</taxon>
        <taxon>Ostracoda</taxon>
        <taxon>Podocopa</taxon>
        <taxon>Podocopida</taxon>
        <taxon>Cypridocopina</taxon>
        <taxon>Cypridoidea</taxon>
        <taxon>Cyprididae</taxon>
        <taxon>Notodromas</taxon>
    </lineage>
</organism>